<dbReference type="Proteomes" id="UP001499947">
    <property type="component" value="Unassembled WGS sequence"/>
</dbReference>
<organism evidence="1 2">
    <name type="scientific">Streptomyces yatensis</name>
    <dbReference type="NCBI Taxonomy" id="155177"/>
    <lineage>
        <taxon>Bacteria</taxon>
        <taxon>Bacillati</taxon>
        <taxon>Actinomycetota</taxon>
        <taxon>Actinomycetes</taxon>
        <taxon>Kitasatosporales</taxon>
        <taxon>Streptomycetaceae</taxon>
        <taxon>Streptomyces</taxon>
        <taxon>Streptomyces violaceusniger group</taxon>
    </lineage>
</organism>
<proteinExistence type="predicted"/>
<evidence type="ECO:0000313" key="1">
    <source>
        <dbReference type="EMBL" id="GAA1670435.1"/>
    </source>
</evidence>
<keyword evidence="2" id="KW-1185">Reference proteome</keyword>
<dbReference type="EMBL" id="BAAALR010000011">
    <property type="protein sequence ID" value="GAA1670435.1"/>
    <property type="molecule type" value="Genomic_DNA"/>
</dbReference>
<gene>
    <name evidence="1" type="ORF">GCM10009680_07790</name>
</gene>
<comment type="caution">
    <text evidence="1">The sequence shown here is derived from an EMBL/GenBank/DDBJ whole genome shotgun (WGS) entry which is preliminary data.</text>
</comment>
<reference evidence="1 2" key="1">
    <citation type="journal article" date="2019" name="Int. J. Syst. Evol. Microbiol.">
        <title>The Global Catalogue of Microorganisms (GCM) 10K type strain sequencing project: providing services to taxonomists for standard genome sequencing and annotation.</title>
        <authorList>
            <consortium name="The Broad Institute Genomics Platform"/>
            <consortium name="The Broad Institute Genome Sequencing Center for Infectious Disease"/>
            <person name="Wu L."/>
            <person name="Ma J."/>
        </authorList>
    </citation>
    <scope>NUCLEOTIDE SEQUENCE [LARGE SCALE GENOMIC DNA]</scope>
    <source>
        <strain evidence="1 2">JCM 13244</strain>
    </source>
</reference>
<evidence type="ECO:0000313" key="2">
    <source>
        <dbReference type="Proteomes" id="UP001499947"/>
    </source>
</evidence>
<protein>
    <submittedName>
        <fullName evidence="1">Uncharacterized protein</fullName>
    </submittedName>
</protein>
<name>A0ABN2GFJ8_9ACTN</name>
<accession>A0ABN2GFJ8</accession>
<sequence length="98" mass="10583">MGQSAPLPEVPAMFSGCFLDFEDDVRLLPEANACAGWALVVRADRRPRPPGWRAEIVTSPESGDPGGDGKWALAEPLACGKWSGRAPLRGDGRCRRIH</sequence>